<evidence type="ECO:0000256" key="1">
    <source>
        <dbReference type="SAM" id="MobiDB-lite"/>
    </source>
</evidence>
<sequence length="151" mass="17438">MQQPQKDNKNFIVLTIAFTVLMLGLILGVCWVLKSKQEPTKEETFKLPTETYKPDYSNNEGTYTGSQVNQNPYLPSQTFTTTSQPQTTNSQPTQTQTPQGKLIKKQEYKSNGTKSDYCTYEYNSKGQPTKKQNYDFDGTKDNYITYEYNYQ</sequence>
<keyword evidence="2" id="KW-1133">Transmembrane helix</keyword>
<keyword evidence="2" id="KW-0472">Membrane</keyword>
<dbReference type="HOGENOM" id="CLU_1729537_0_0_14"/>
<organism evidence="3 4">
    <name type="scientific">Onion yellows phytoplasma (strain OY-M)</name>
    <dbReference type="NCBI Taxonomy" id="262768"/>
    <lineage>
        <taxon>Bacteria</taxon>
        <taxon>Bacillati</taxon>
        <taxon>Mycoplasmatota</taxon>
        <taxon>Mollicutes</taxon>
        <taxon>Acholeplasmatales</taxon>
        <taxon>Acholeplasmataceae</taxon>
        <taxon>Candidatus Phytoplasma</taxon>
        <taxon>16SrI (Aster yellows group)</taxon>
    </lineage>
</organism>
<feature type="compositionally biased region" description="Polar residues" evidence="1">
    <location>
        <begin position="56"/>
        <end position="74"/>
    </location>
</feature>
<proteinExistence type="predicted"/>
<gene>
    <name evidence="3" type="ordered locus">PAM_029</name>
</gene>
<evidence type="ECO:0000313" key="3">
    <source>
        <dbReference type="EMBL" id="BAD04114.1"/>
    </source>
</evidence>
<keyword evidence="4" id="KW-1185">Reference proteome</keyword>
<dbReference type="BioCyc" id="OYEL262768:G1G26-38-MONOMER"/>
<dbReference type="Proteomes" id="UP000002523">
    <property type="component" value="Chromosome"/>
</dbReference>
<dbReference type="EMBL" id="AP006628">
    <property type="protein sequence ID" value="BAD04114.1"/>
    <property type="molecule type" value="Genomic_DNA"/>
</dbReference>
<reference evidence="3 4" key="1">
    <citation type="journal article" date="2004" name="Nat. Genet.">
        <title>Reductive evolution suggested from the complete genome sequence of a plant-pathogenic phytoplasma.</title>
        <authorList>
            <person name="Oshima K."/>
            <person name="Kakizawa S."/>
            <person name="Nishigawa H."/>
            <person name="Jung H.-Y."/>
            <person name="Wei W."/>
            <person name="Suzuki S."/>
            <person name="Arashida R."/>
            <person name="Nakata D."/>
            <person name="Miyata S."/>
            <person name="Ugaki M."/>
            <person name="Namba S."/>
        </authorList>
    </citation>
    <scope>NUCLEOTIDE SEQUENCE [LARGE SCALE GENOMIC DNA]</scope>
    <source>
        <strain evidence="4">OY-M</strain>
    </source>
</reference>
<dbReference type="AlphaFoldDB" id="Q6YRI6"/>
<evidence type="ECO:0000256" key="2">
    <source>
        <dbReference type="SAM" id="Phobius"/>
    </source>
</evidence>
<accession>Q6YRI6</accession>
<feature type="transmembrane region" description="Helical" evidence="2">
    <location>
        <begin position="12"/>
        <end position="33"/>
    </location>
</feature>
<protein>
    <recommendedName>
        <fullName evidence="5">DUF2963 domain-containing protein</fullName>
    </recommendedName>
</protein>
<feature type="compositionally biased region" description="Low complexity" evidence="1">
    <location>
        <begin position="75"/>
        <end position="99"/>
    </location>
</feature>
<evidence type="ECO:0000313" key="4">
    <source>
        <dbReference type="Proteomes" id="UP000002523"/>
    </source>
</evidence>
<feature type="region of interest" description="Disordered" evidence="1">
    <location>
        <begin position="42"/>
        <end position="108"/>
    </location>
</feature>
<keyword evidence="2" id="KW-0812">Transmembrane</keyword>
<name>Q6YRI6_ONYPE</name>
<dbReference type="KEGG" id="poy:PAM_029"/>
<evidence type="ECO:0008006" key="5">
    <source>
        <dbReference type="Google" id="ProtNLM"/>
    </source>
</evidence>